<keyword evidence="4 7" id="KW-0067">ATP-binding</keyword>
<sequence>MSATIRIDNLNHWFNRSEPPVLQDIFVAVQAGQSLALVGESGCGKSTLLNMIAGMIRPTVGTIHIGQNRVLGPRPEWNIMFQHAALYPWLNVVDNVALGLEFAGVGKARRTTAMDMLDRVGLLDKARSRPRDLSGGQQQRVALARSLVMSPSVLLLDEPFSALDTFTRTDLQDEVLGIVAEQGISLVQVTHDLDEAIIMGDRIGVMERSPGRIHALVDNQMNGPRRPGMRGFAEMRDELLAAFGRARRNPSTPVRSTPTDPIELEPEYS</sequence>
<reference evidence="7 8" key="1">
    <citation type="submission" date="2024-02" db="EMBL/GenBank/DDBJ databases">
        <title>New especies of Spiribacter isolated from saline water.</title>
        <authorList>
            <person name="Leon M.J."/>
            <person name="De La Haba R."/>
            <person name="Sanchez-Porro C."/>
            <person name="Ventosa A."/>
        </authorList>
    </citation>
    <scope>NUCLEOTIDE SEQUENCE [LARGE SCALE GENOMIC DNA]</scope>
    <source>
        <strain evidence="8">ag22IC6-196</strain>
    </source>
</reference>
<dbReference type="InterPro" id="IPR003593">
    <property type="entry name" value="AAA+_ATPase"/>
</dbReference>
<dbReference type="Proteomes" id="UP001556636">
    <property type="component" value="Unassembled WGS sequence"/>
</dbReference>
<dbReference type="InterPro" id="IPR017871">
    <property type="entry name" value="ABC_transporter-like_CS"/>
</dbReference>
<dbReference type="EMBL" id="JBAKFG010000004">
    <property type="protein sequence ID" value="MEX0373654.1"/>
    <property type="molecule type" value="Genomic_DNA"/>
</dbReference>
<comment type="caution">
    <text evidence="7">The sequence shown here is derived from an EMBL/GenBank/DDBJ whole genome shotgun (WGS) entry which is preliminary data.</text>
</comment>
<accession>A0ABV3RZU8</accession>
<dbReference type="PROSITE" id="PS50893">
    <property type="entry name" value="ABC_TRANSPORTER_2"/>
    <property type="match status" value="1"/>
</dbReference>
<dbReference type="InterPro" id="IPR050166">
    <property type="entry name" value="ABC_transporter_ATP-bind"/>
</dbReference>
<dbReference type="PANTHER" id="PTHR42788">
    <property type="entry name" value="TAURINE IMPORT ATP-BINDING PROTEIN-RELATED"/>
    <property type="match status" value="1"/>
</dbReference>
<proteinExistence type="inferred from homology"/>
<evidence type="ECO:0000256" key="2">
    <source>
        <dbReference type="ARBA" id="ARBA00022448"/>
    </source>
</evidence>
<dbReference type="RefSeq" id="WP_367951828.1">
    <property type="nucleotide sequence ID" value="NZ_JBAKFG010000004.1"/>
</dbReference>
<dbReference type="SMART" id="SM00382">
    <property type="entry name" value="AAA"/>
    <property type="match status" value="1"/>
</dbReference>
<feature type="domain" description="ABC transporter" evidence="6">
    <location>
        <begin position="5"/>
        <end position="233"/>
    </location>
</feature>
<evidence type="ECO:0000256" key="1">
    <source>
        <dbReference type="ARBA" id="ARBA00005417"/>
    </source>
</evidence>
<protein>
    <submittedName>
        <fullName evidence="7">ABC transporter ATP-binding protein</fullName>
    </submittedName>
</protein>
<dbReference type="InterPro" id="IPR003439">
    <property type="entry name" value="ABC_transporter-like_ATP-bd"/>
</dbReference>
<keyword evidence="8" id="KW-1185">Reference proteome</keyword>
<dbReference type="GO" id="GO:0005524">
    <property type="term" value="F:ATP binding"/>
    <property type="evidence" value="ECO:0007669"/>
    <property type="project" value="UniProtKB-KW"/>
</dbReference>
<comment type="similarity">
    <text evidence="1">Belongs to the ABC transporter superfamily.</text>
</comment>
<evidence type="ECO:0000256" key="5">
    <source>
        <dbReference type="SAM" id="MobiDB-lite"/>
    </source>
</evidence>
<name>A0ABV3RZU8_9GAMM</name>
<keyword evidence="3" id="KW-0547">Nucleotide-binding</keyword>
<dbReference type="SUPFAM" id="SSF52540">
    <property type="entry name" value="P-loop containing nucleoside triphosphate hydrolases"/>
    <property type="match status" value="1"/>
</dbReference>
<evidence type="ECO:0000313" key="7">
    <source>
        <dbReference type="EMBL" id="MEX0373654.1"/>
    </source>
</evidence>
<gene>
    <name evidence="7" type="ORF">V6X51_09465</name>
</gene>
<dbReference type="Pfam" id="PF00005">
    <property type="entry name" value="ABC_tran"/>
    <property type="match status" value="1"/>
</dbReference>
<feature type="region of interest" description="Disordered" evidence="5">
    <location>
        <begin position="245"/>
        <end position="269"/>
    </location>
</feature>
<evidence type="ECO:0000256" key="3">
    <source>
        <dbReference type="ARBA" id="ARBA00022741"/>
    </source>
</evidence>
<dbReference type="PROSITE" id="PS00211">
    <property type="entry name" value="ABC_TRANSPORTER_1"/>
    <property type="match status" value="1"/>
</dbReference>
<evidence type="ECO:0000256" key="4">
    <source>
        <dbReference type="ARBA" id="ARBA00022840"/>
    </source>
</evidence>
<keyword evidence="2" id="KW-0813">Transport</keyword>
<evidence type="ECO:0000313" key="8">
    <source>
        <dbReference type="Proteomes" id="UP001556636"/>
    </source>
</evidence>
<dbReference type="CDD" id="cd03293">
    <property type="entry name" value="ABC_NrtD_SsuB_transporters"/>
    <property type="match status" value="1"/>
</dbReference>
<dbReference type="InterPro" id="IPR027417">
    <property type="entry name" value="P-loop_NTPase"/>
</dbReference>
<evidence type="ECO:0000259" key="6">
    <source>
        <dbReference type="PROSITE" id="PS50893"/>
    </source>
</evidence>
<dbReference type="Gene3D" id="3.40.50.300">
    <property type="entry name" value="P-loop containing nucleotide triphosphate hydrolases"/>
    <property type="match status" value="1"/>
</dbReference>
<feature type="compositionally biased region" description="Polar residues" evidence="5">
    <location>
        <begin position="249"/>
        <end position="259"/>
    </location>
</feature>
<dbReference type="PANTHER" id="PTHR42788:SF13">
    <property type="entry name" value="ALIPHATIC SULFONATES IMPORT ATP-BINDING PROTEIN SSUB"/>
    <property type="match status" value="1"/>
</dbReference>
<organism evidence="7 8">
    <name type="scientific">Spiribacter roseus</name>
    <dbReference type="NCBI Taxonomy" id="1855875"/>
    <lineage>
        <taxon>Bacteria</taxon>
        <taxon>Pseudomonadati</taxon>
        <taxon>Pseudomonadota</taxon>
        <taxon>Gammaproteobacteria</taxon>
        <taxon>Chromatiales</taxon>
        <taxon>Ectothiorhodospiraceae</taxon>
        <taxon>Spiribacter</taxon>
    </lineage>
</organism>